<dbReference type="AlphaFoldDB" id="A0A164I9W0"/>
<protein>
    <submittedName>
        <fullName evidence="1">Stargazin related stg-1-like protein</fullName>
    </submittedName>
</protein>
<accession>A0A164I9W0</accession>
<comment type="caution">
    <text evidence="1">The sequence shown here is derived from an EMBL/GenBank/DDBJ whole genome shotgun (WGS) entry which is preliminary data.</text>
</comment>
<reference evidence="1 2" key="1">
    <citation type="submission" date="2016-03" db="EMBL/GenBank/DDBJ databases">
        <title>EvidentialGene: Evidence-directed Construction of Genes on Genomes.</title>
        <authorList>
            <person name="Gilbert D.G."/>
            <person name="Choi J.-H."/>
            <person name="Mockaitis K."/>
            <person name="Colbourne J."/>
            <person name="Pfrender M."/>
        </authorList>
    </citation>
    <scope>NUCLEOTIDE SEQUENCE [LARGE SCALE GENOMIC DNA]</scope>
    <source>
        <strain evidence="1 2">Xinb3</strain>
        <tissue evidence="1">Complete organism</tissue>
    </source>
</reference>
<organism evidence="1 2">
    <name type="scientific">Daphnia magna</name>
    <dbReference type="NCBI Taxonomy" id="35525"/>
    <lineage>
        <taxon>Eukaryota</taxon>
        <taxon>Metazoa</taxon>
        <taxon>Ecdysozoa</taxon>
        <taxon>Arthropoda</taxon>
        <taxon>Crustacea</taxon>
        <taxon>Branchiopoda</taxon>
        <taxon>Diplostraca</taxon>
        <taxon>Cladocera</taxon>
        <taxon>Anomopoda</taxon>
        <taxon>Daphniidae</taxon>
        <taxon>Daphnia</taxon>
    </lineage>
</organism>
<proteinExistence type="predicted"/>
<evidence type="ECO:0000313" key="2">
    <source>
        <dbReference type="Proteomes" id="UP000076858"/>
    </source>
</evidence>
<gene>
    <name evidence="1" type="ORF">APZ42_002420</name>
</gene>
<feature type="non-terminal residue" evidence="1">
    <location>
        <position position="1"/>
    </location>
</feature>
<evidence type="ECO:0000313" key="1">
    <source>
        <dbReference type="EMBL" id="KZS01042.1"/>
    </source>
</evidence>
<sequence>KADIKNSIVTYIEVSEFIRGLNPLFYHCFFLNLYFAELHKSLVAEEKIHELLRFTISTNLKKDVEQPYTSIFDAVYI</sequence>
<keyword evidence="2" id="KW-1185">Reference proteome</keyword>
<name>A0A164I9W0_9CRUS</name>
<dbReference type="EMBL" id="LRGB01007760">
    <property type="protein sequence ID" value="KZS01042.1"/>
    <property type="molecule type" value="Genomic_DNA"/>
</dbReference>
<dbReference type="Proteomes" id="UP000076858">
    <property type="component" value="Unassembled WGS sequence"/>
</dbReference>